<dbReference type="STRING" id="1122188.SAMN02745674_01509"/>
<keyword evidence="1" id="KW-0472">Membrane</keyword>
<accession>A0A1T4Q660</accession>
<evidence type="ECO:0000256" key="1">
    <source>
        <dbReference type="SAM" id="Phobius"/>
    </source>
</evidence>
<organism evidence="2 3">
    <name type="scientific">Lysobacter spongiicola DSM 21749</name>
    <dbReference type="NCBI Taxonomy" id="1122188"/>
    <lineage>
        <taxon>Bacteria</taxon>
        <taxon>Pseudomonadati</taxon>
        <taxon>Pseudomonadota</taxon>
        <taxon>Gammaproteobacteria</taxon>
        <taxon>Lysobacterales</taxon>
        <taxon>Lysobacteraceae</taxon>
        <taxon>Novilysobacter</taxon>
    </lineage>
</organism>
<dbReference type="PANTHER" id="PTHR38043">
    <property type="entry name" value="PROTEIN HEMX"/>
    <property type="match status" value="1"/>
</dbReference>
<dbReference type="PANTHER" id="PTHR38043:SF1">
    <property type="entry name" value="PROTEIN HEMX"/>
    <property type="match status" value="1"/>
</dbReference>
<feature type="transmembrane region" description="Helical" evidence="1">
    <location>
        <begin position="16"/>
        <end position="37"/>
    </location>
</feature>
<protein>
    <submittedName>
        <fullName evidence="2">Uroporphyrin-3 C-methyltransferase</fullName>
    </submittedName>
</protein>
<gene>
    <name evidence="2" type="ORF">SAMN02745674_01509</name>
</gene>
<keyword evidence="1" id="KW-1133">Transmembrane helix</keyword>
<keyword evidence="1" id="KW-0812">Transmembrane</keyword>
<name>A0A1T4Q660_9GAMM</name>
<dbReference type="OrthoDB" id="6028255at2"/>
<reference evidence="2 3" key="1">
    <citation type="submission" date="2017-02" db="EMBL/GenBank/DDBJ databases">
        <authorList>
            <person name="Peterson S.W."/>
        </authorList>
    </citation>
    <scope>NUCLEOTIDE SEQUENCE [LARGE SCALE GENOMIC DNA]</scope>
    <source>
        <strain evidence="2 3">DSM 21749</strain>
    </source>
</reference>
<sequence>MSTSPDDPSPRRRGSWLPWLLALVLLGAAAAAGWSAWQAWQARQARELAADPTELRLDAMAARIDAIKDDHRAQAQRLQQADATNRILRDELLGLGQRSAIIEDSFARFADPDRHGAQALRLDEAELLLVMGQRRLQLAGDLEGARRAYALAGGVLEGVDDPAYLSVRQTLQQERAALEALGEDPREAALLRLERFEQSLDRARTGAPAPAPTRPWWQRAFGGIVEVQSSSDSVAVQPADVTAARAALQLELSLARAAAERRDAAGWHTALRRARGWLERLGGDGASVQAGLEELRAIEAMPLSLSVPTLGTTLAQLRQMRAPGKESVE</sequence>
<dbReference type="Proteomes" id="UP000190061">
    <property type="component" value="Unassembled WGS sequence"/>
</dbReference>
<evidence type="ECO:0000313" key="2">
    <source>
        <dbReference type="EMBL" id="SJZ99189.1"/>
    </source>
</evidence>
<dbReference type="GO" id="GO:0008168">
    <property type="term" value="F:methyltransferase activity"/>
    <property type="evidence" value="ECO:0007669"/>
    <property type="project" value="UniProtKB-KW"/>
</dbReference>
<dbReference type="Pfam" id="PF04375">
    <property type="entry name" value="HemX"/>
    <property type="match status" value="2"/>
</dbReference>
<evidence type="ECO:0000313" key="3">
    <source>
        <dbReference type="Proteomes" id="UP000190061"/>
    </source>
</evidence>
<dbReference type="RefSeq" id="WP_078758105.1">
    <property type="nucleotide sequence ID" value="NZ_FUXP01000004.1"/>
</dbReference>
<dbReference type="EMBL" id="FUXP01000004">
    <property type="protein sequence ID" value="SJZ99189.1"/>
    <property type="molecule type" value="Genomic_DNA"/>
</dbReference>
<dbReference type="GO" id="GO:0032259">
    <property type="term" value="P:methylation"/>
    <property type="evidence" value="ECO:0007669"/>
    <property type="project" value="UniProtKB-KW"/>
</dbReference>
<dbReference type="InterPro" id="IPR007470">
    <property type="entry name" value="HemX"/>
</dbReference>
<keyword evidence="2" id="KW-0808">Transferase</keyword>
<keyword evidence="2" id="KW-0489">Methyltransferase</keyword>
<keyword evidence="3" id="KW-1185">Reference proteome</keyword>
<proteinExistence type="predicted"/>
<dbReference type="AlphaFoldDB" id="A0A1T4Q660"/>